<dbReference type="GO" id="GO:0050793">
    <property type="term" value="P:regulation of developmental process"/>
    <property type="evidence" value="ECO:0007669"/>
    <property type="project" value="UniProtKB-ARBA"/>
</dbReference>
<feature type="transmembrane region" description="Helical" evidence="18">
    <location>
        <begin position="6"/>
        <end position="25"/>
    </location>
</feature>
<evidence type="ECO:0000256" key="9">
    <source>
        <dbReference type="ARBA" id="ARBA00022692"/>
    </source>
</evidence>
<accession>A0A0T5Z368</accession>
<evidence type="ECO:0000256" key="1">
    <source>
        <dbReference type="ARBA" id="ARBA00001936"/>
    </source>
</evidence>
<keyword evidence="11" id="KW-0443">Lipid metabolism</keyword>
<dbReference type="PIRSF" id="PIRSF000847">
    <property type="entry name" value="Phos_ph_gly_syn"/>
    <property type="match status" value="1"/>
</dbReference>
<keyword evidence="14" id="KW-1208">Phospholipid metabolism</keyword>
<proteinExistence type="inferred from homology"/>
<protein>
    <recommendedName>
        <fullName evidence="6 16">CDP-diacylglycerol--glycerol-3-phosphate 3-phosphatidyltransferase</fullName>
        <ecNumber evidence="5 16">2.7.8.5</ecNumber>
    </recommendedName>
</protein>
<dbReference type="Pfam" id="PF01066">
    <property type="entry name" value="CDP-OH_P_transf"/>
    <property type="match status" value="1"/>
</dbReference>
<evidence type="ECO:0000256" key="5">
    <source>
        <dbReference type="ARBA" id="ARBA00013170"/>
    </source>
</evidence>
<evidence type="ECO:0000256" key="16">
    <source>
        <dbReference type="NCBIfam" id="TIGR00560"/>
    </source>
</evidence>
<dbReference type="Proteomes" id="UP000051276">
    <property type="component" value="Unassembled WGS sequence"/>
</dbReference>
<dbReference type="GO" id="GO:0046474">
    <property type="term" value="P:glycerophospholipid biosynthetic process"/>
    <property type="evidence" value="ECO:0007669"/>
    <property type="project" value="TreeGrafter"/>
</dbReference>
<dbReference type="NCBIfam" id="TIGR00560">
    <property type="entry name" value="pgsA"/>
    <property type="match status" value="1"/>
</dbReference>
<dbReference type="RefSeq" id="WP_057955537.1">
    <property type="nucleotide sequence ID" value="NZ_KQ556883.1"/>
</dbReference>
<dbReference type="InterPro" id="IPR048254">
    <property type="entry name" value="CDP_ALCOHOL_P_TRANSF_CS"/>
</dbReference>
<evidence type="ECO:0000256" key="2">
    <source>
        <dbReference type="ARBA" id="ARBA00004141"/>
    </source>
</evidence>
<evidence type="ECO:0000256" key="17">
    <source>
        <dbReference type="RuleBase" id="RU003750"/>
    </source>
</evidence>
<comment type="pathway">
    <text evidence="3">Phospholipid metabolism; phosphatidylglycerol biosynthesis; phosphatidylglycerol from CDP-diacylglycerol: step 1/2.</text>
</comment>
<keyword evidence="8 17" id="KW-0808">Transferase</keyword>
<keyword evidence="9 18" id="KW-0812">Transmembrane</keyword>
<dbReference type="InterPro" id="IPR000462">
    <property type="entry name" value="CDP-OH_P_trans"/>
</dbReference>
<name>A0A0T5Z368_9GAMM</name>
<dbReference type="EC" id="2.7.8.5" evidence="5 16"/>
<evidence type="ECO:0000256" key="6">
    <source>
        <dbReference type="ARBA" id="ARBA00014944"/>
    </source>
</evidence>
<comment type="catalytic activity">
    <reaction evidence="15">
        <text>a CDP-1,2-diacyl-sn-glycerol + sn-glycerol 3-phosphate = a 1,2-diacyl-sn-glycero-3-phospho-(1'-sn-glycero-3'-phosphate) + CMP + H(+)</text>
        <dbReference type="Rhea" id="RHEA:12593"/>
        <dbReference type="ChEBI" id="CHEBI:15378"/>
        <dbReference type="ChEBI" id="CHEBI:57597"/>
        <dbReference type="ChEBI" id="CHEBI:58332"/>
        <dbReference type="ChEBI" id="CHEBI:60110"/>
        <dbReference type="ChEBI" id="CHEBI:60377"/>
        <dbReference type="EC" id="2.7.8.5"/>
    </reaction>
</comment>
<reference evidence="19 20" key="1">
    <citation type="submission" date="2015-11" db="EMBL/GenBank/DDBJ databases">
        <title>The genome of Candidatus Endoriftia persephone in Ridgeia piscesae and population structure of the North Eastern Pacific vestimentiferan symbionts.</title>
        <authorList>
            <person name="Perez M."/>
            <person name="Juniper K.S."/>
        </authorList>
    </citation>
    <scope>NUCLEOTIDE SEQUENCE [LARGE SCALE GENOMIC DNA]</scope>
    <source>
        <strain evidence="19">Ind10</strain>
    </source>
</reference>
<dbReference type="InterPro" id="IPR050324">
    <property type="entry name" value="CDP-alcohol_PTase-I"/>
</dbReference>
<dbReference type="PANTHER" id="PTHR14269:SF62">
    <property type="entry name" value="CDP-DIACYLGLYCEROL--GLYCEROL-3-PHOSPHATE 3-PHOSPHATIDYLTRANSFERASE 1, CHLOROPLASTIC"/>
    <property type="match status" value="1"/>
</dbReference>
<dbReference type="PATRIC" id="fig|54398.4.peg.895"/>
<feature type="transmembrane region" description="Helical" evidence="18">
    <location>
        <begin position="72"/>
        <end position="99"/>
    </location>
</feature>
<evidence type="ECO:0000256" key="13">
    <source>
        <dbReference type="ARBA" id="ARBA00023209"/>
    </source>
</evidence>
<evidence type="ECO:0000256" key="3">
    <source>
        <dbReference type="ARBA" id="ARBA00005042"/>
    </source>
</evidence>
<evidence type="ECO:0000256" key="8">
    <source>
        <dbReference type="ARBA" id="ARBA00022679"/>
    </source>
</evidence>
<dbReference type="PROSITE" id="PS00379">
    <property type="entry name" value="CDP_ALCOHOL_P_TRANSF"/>
    <property type="match status" value="1"/>
</dbReference>
<evidence type="ECO:0000256" key="4">
    <source>
        <dbReference type="ARBA" id="ARBA00010441"/>
    </source>
</evidence>
<evidence type="ECO:0000256" key="10">
    <source>
        <dbReference type="ARBA" id="ARBA00022989"/>
    </source>
</evidence>
<dbReference type="InterPro" id="IPR004570">
    <property type="entry name" value="Phosphatidylglycerol_P_synth"/>
</dbReference>
<keyword evidence="7" id="KW-0444">Lipid biosynthesis</keyword>
<evidence type="ECO:0000256" key="7">
    <source>
        <dbReference type="ARBA" id="ARBA00022516"/>
    </source>
</evidence>
<dbReference type="AlphaFoldDB" id="A0A0T5Z368"/>
<dbReference type="PANTHER" id="PTHR14269">
    <property type="entry name" value="CDP-DIACYLGLYCEROL--GLYCEROL-3-PHOSPHATE 3-PHOSPHATIDYLTRANSFERASE-RELATED"/>
    <property type="match status" value="1"/>
</dbReference>
<dbReference type="GO" id="GO:0008444">
    <property type="term" value="F:CDP-diacylglycerol-glycerol-3-phosphate 3-phosphatidyltransferase activity"/>
    <property type="evidence" value="ECO:0007669"/>
    <property type="project" value="UniProtKB-UniRule"/>
</dbReference>
<comment type="cofactor">
    <cofactor evidence="1">
        <name>Mn(2+)</name>
        <dbReference type="ChEBI" id="CHEBI:29035"/>
    </cofactor>
</comment>
<evidence type="ECO:0000313" key="20">
    <source>
        <dbReference type="Proteomes" id="UP000051276"/>
    </source>
</evidence>
<dbReference type="InterPro" id="IPR043130">
    <property type="entry name" value="CDP-OH_PTrfase_TM_dom"/>
</dbReference>
<dbReference type="Gene3D" id="1.20.120.1760">
    <property type="match status" value="1"/>
</dbReference>
<organism evidence="19 20">
    <name type="scientific">endosymbiont of Ridgeia piscesae</name>
    <dbReference type="NCBI Taxonomy" id="54398"/>
    <lineage>
        <taxon>Bacteria</taxon>
        <taxon>Pseudomonadati</taxon>
        <taxon>Pseudomonadota</taxon>
        <taxon>Gammaproteobacteria</taxon>
        <taxon>sulfur-oxidizing symbionts</taxon>
    </lineage>
</organism>
<feature type="transmembrane region" description="Helical" evidence="18">
    <location>
        <begin position="120"/>
        <end position="142"/>
    </location>
</feature>
<evidence type="ECO:0000313" key="19">
    <source>
        <dbReference type="EMBL" id="KRT57362.1"/>
    </source>
</evidence>
<dbReference type="EMBL" id="LMXI01000559">
    <property type="protein sequence ID" value="KRT57362.1"/>
    <property type="molecule type" value="Genomic_DNA"/>
</dbReference>
<evidence type="ECO:0000256" key="11">
    <source>
        <dbReference type="ARBA" id="ARBA00023098"/>
    </source>
</evidence>
<keyword evidence="12 18" id="KW-0472">Membrane</keyword>
<evidence type="ECO:0000256" key="12">
    <source>
        <dbReference type="ARBA" id="ARBA00023136"/>
    </source>
</evidence>
<evidence type="ECO:0000256" key="14">
    <source>
        <dbReference type="ARBA" id="ARBA00023264"/>
    </source>
</evidence>
<keyword evidence="10 18" id="KW-1133">Transmembrane helix</keyword>
<comment type="similarity">
    <text evidence="4 17">Belongs to the CDP-alcohol phosphatidyltransferase class-I family.</text>
</comment>
<dbReference type="GO" id="GO:0036094">
    <property type="term" value="F:small molecule binding"/>
    <property type="evidence" value="ECO:0007669"/>
    <property type="project" value="UniProtKB-ARBA"/>
</dbReference>
<comment type="subcellular location">
    <subcellularLocation>
        <location evidence="2">Membrane</location>
        <topology evidence="2">Multi-pass membrane protein</topology>
    </subcellularLocation>
</comment>
<evidence type="ECO:0000256" key="18">
    <source>
        <dbReference type="SAM" id="Phobius"/>
    </source>
</evidence>
<dbReference type="STRING" id="54398.Ga0074115_12014"/>
<comment type="caution">
    <text evidence="19">The sequence shown here is derived from an EMBL/GenBank/DDBJ whole genome shotgun (WGS) entry which is preliminary data.</text>
</comment>
<sequence length="194" mass="21380">MWTIPNILTLLRILLIPVFVLIFYLPFEGARVLSAAVFALASVTDWLDGYLARRWQQVSPFGAFFDPVADKLMVAAALLLLVEAEPSPALALAAAIIVGREITISALREWMAEIGARAQVAVSMIGKFKTAVQMVAILLLIIKQPLWEIPVFTVGFVLLYVSAILTLWSMVVYLRAAWPSLSGQSVVEVLPREK</sequence>
<feature type="transmembrane region" description="Helical" evidence="18">
    <location>
        <begin position="154"/>
        <end position="174"/>
    </location>
</feature>
<keyword evidence="13" id="KW-0594">Phospholipid biosynthesis</keyword>
<dbReference type="GO" id="GO:0005886">
    <property type="term" value="C:plasma membrane"/>
    <property type="evidence" value="ECO:0007669"/>
    <property type="project" value="TreeGrafter"/>
</dbReference>
<dbReference type="GO" id="GO:0005737">
    <property type="term" value="C:cytoplasm"/>
    <property type="evidence" value="ECO:0007669"/>
    <property type="project" value="UniProtKB-ARBA"/>
</dbReference>
<dbReference type="FunFam" id="1.20.120.1760:FF:000008">
    <property type="entry name" value="CDP-diacylglycerol--glycerol-3-phosphate 3-phosphatidyltransferase 2"/>
    <property type="match status" value="1"/>
</dbReference>
<evidence type="ECO:0000256" key="15">
    <source>
        <dbReference type="ARBA" id="ARBA00048586"/>
    </source>
</evidence>
<gene>
    <name evidence="19" type="ORF">Ga0076813_113511</name>
</gene>